<evidence type="ECO:0000313" key="3">
    <source>
        <dbReference type="Proteomes" id="UP001652660"/>
    </source>
</evidence>
<dbReference type="InterPro" id="IPR040338">
    <property type="entry name" value="At1g67623-like"/>
</dbReference>
<dbReference type="PANTHER" id="PTHR33784:SF10">
    <property type="entry name" value="F-BOX PROTEIN"/>
    <property type="match status" value="1"/>
</dbReference>
<name>A0ABM4UFL5_COFAR</name>
<keyword evidence="3" id="KW-1185">Reference proteome</keyword>
<evidence type="ECO:0000259" key="2">
    <source>
        <dbReference type="PROSITE" id="PS50181"/>
    </source>
</evidence>
<reference evidence="4" key="1">
    <citation type="submission" date="2025-08" db="UniProtKB">
        <authorList>
            <consortium name="RefSeq"/>
        </authorList>
    </citation>
    <scope>IDENTIFICATION</scope>
    <source>
        <tissue evidence="4">Leaves</tissue>
    </source>
</reference>
<evidence type="ECO:0000313" key="4">
    <source>
        <dbReference type="RefSeq" id="XP_071906055.1"/>
    </source>
</evidence>
<keyword evidence="1" id="KW-0732">Signal</keyword>
<dbReference type="InterPro" id="IPR001810">
    <property type="entry name" value="F-box_dom"/>
</dbReference>
<dbReference type="GeneID" id="140007251"/>
<evidence type="ECO:0000256" key="1">
    <source>
        <dbReference type="SAM" id="SignalP"/>
    </source>
</evidence>
<protein>
    <recommendedName>
        <fullName evidence="2">F-box domain-containing protein</fullName>
    </recommendedName>
</protein>
<accession>A0ABM4UFL5</accession>
<dbReference type="Pfam" id="PF00646">
    <property type="entry name" value="F-box"/>
    <property type="match status" value="1"/>
</dbReference>
<organism evidence="3 4">
    <name type="scientific">Coffea arabica</name>
    <name type="common">Arabian coffee</name>
    <dbReference type="NCBI Taxonomy" id="13443"/>
    <lineage>
        <taxon>Eukaryota</taxon>
        <taxon>Viridiplantae</taxon>
        <taxon>Streptophyta</taxon>
        <taxon>Embryophyta</taxon>
        <taxon>Tracheophyta</taxon>
        <taxon>Spermatophyta</taxon>
        <taxon>Magnoliopsida</taxon>
        <taxon>eudicotyledons</taxon>
        <taxon>Gunneridae</taxon>
        <taxon>Pentapetalae</taxon>
        <taxon>asterids</taxon>
        <taxon>lamiids</taxon>
        <taxon>Gentianales</taxon>
        <taxon>Rubiaceae</taxon>
        <taxon>Ixoroideae</taxon>
        <taxon>Gardenieae complex</taxon>
        <taxon>Bertiereae - Coffeeae clade</taxon>
        <taxon>Coffeeae</taxon>
        <taxon>Coffea</taxon>
    </lineage>
</organism>
<sequence length="278" mass="31018">MLKIVTFVCMLLGSAMMADTSAAGVLVTGAGFTQLCPVKGVNRSWPTNKKGVQEPPFFSLPTEVLSEVLARVASSSSTDLFRAKLCCKLFYEVSDANNIYQRVSLDKFEIVSWQKNDKVSRFLKKCRESKNPETLYRKGVVDFFMDMHEDSTLECVEEAANSGHANAAYALGIIYIFVGGDELKRKGMRLLKKARILKGRVKICHDNLLALLRMIWVKNPVFLNPTPICCAMTHERKTSSWPMDADEVEESTCEGCACDEEIGAICAALPYRQCKIEC</sequence>
<dbReference type="Proteomes" id="UP001652660">
    <property type="component" value="Chromosome 5c"/>
</dbReference>
<dbReference type="PROSITE" id="PS50181">
    <property type="entry name" value="FBOX"/>
    <property type="match status" value="1"/>
</dbReference>
<dbReference type="PANTHER" id="PTHR33784">
    <property type="entry name" value="OS05G0482100 PROTEIN"/>
    <property type="match status" value="1"/>
</dbReference>
<feature type="chain" id="PRO_5046768598" description="F-box domain-containing protein" evidence="1">
    <location>
        <begin position="23"/>
        <end position="278"/>
    </location>
</feature>
<dbReference type="InterPro" id="IPR036047">
    <property type="entry name" value="F-box-like_dom_sf"/>
</dbReference>
<dbReference type="SUPFAM" id="SSF81383">
    <property type="entry name" value="F-box domain"/>
    <property type="match status" value="1"/>
</dbReference>
<feature type="domain" description="F-box" evidence="2">
    <location>
        <begin position="54"/>
        <end position="103"/>
    </location>
</feature>
<feature type="signal peptide" evidence="1">
    <location>
        <begin position="1"/>
        <end position="22"/>
    </location>
</feature>
<dbReference type="CDD" id="cd09917">
    <property type="entry name" value="F-box_SF"/>
    <property type="match status" value="1"/>
</dbReference>
<dbReference type="Pfam" id="PF23310">
    <property type="entry name" value="TPR_27"/>
    <property type="match status" value="1"/>
</dbReference>
<dbReference type="InterPro" id="IPR057136">
    <property type="entry name" value="At2g35280_TPR_dom"/>
</dbReference>
<dbReference type="RefSeq" id="XP_071906055.1">
    <property type="nucleotide sequence ID" value="XM_072049954.1"/>
</dbReference>
<gene>
    <name evidence="4" type="primary">LOC140007251</name>
</gene>
<proteinExistence type="predicted"/>